<keyword evidence="1" id="KW-0812">Transmembrane</keyword>
<feature type="transmembrane region" description="Helical" evidence="1">
    <location>
        <begin position="48"/>
        <end position="73"/>
    </location>
</feature>
<organism evidence="2 3">
    <name type="scientific">Pseudomonas savastanoi</name>
    <name type="common">Pseudomonas syringae pv. savastanoi</name>
    <dbReference type="NCBI Taxonomy" id="29438"/>
    <lineage>
        <taxon>Bacteria</taxon>
        <taxon>Pseudomonadati</taxon>
        <taxon>Pseudomonadota</taxon>
        <taxon>Gammaproteobacteria</taxon>
        <taxon>Pseudomonadales</taxon>
        <taxon>Pseudomonadaceae</taxon>
        <taxon>Pseudomonas</taxon>
    </lineage>
</organism>
<proteinExistence type="predicted"/>
<protein>
    <submittedName>
        <fullName evidence="2">Uncharacterized protein</fullName>
    </submittedName>
</protein>
<gene>
    <name evidence="2" type="ORF">ALP51_200117</name>
</gene>
<keyword evidence="1" id="KW-1133">Transmembrane helix</keyword>
<evidence type="ECO:0000256" key="1">
    <source>
        <dbReference type="SAM" id="Phobius"/>
    </source>
</evidence>
<keyword evidence="1" id="KW-0472">Membrane</keyword>
<dbReference type="AlphaFoldDB" id="A0A3M5KFB6"/>
<name>A0A3M5KFB6_PSESS</name>
<reference evidence="2 3" key="1">
    <citation type="submission" date="2018-08" db="EMBL/GenBank/DDBJ databases">
        <title>Recombination of ecologically and evolutionarily significant loci maintains genetic cohesion in the Pseudomonas syringae species complex.</title>
        <authorList>
            <person name="Dillon M."/>
            <person name="Thakur S."/>
            <person name="Almeida R.N.D."/>
            <person name="Weir B.S."/>
            <person name="Guttman D.S."/>
        </authorList>
    </citation>
    <scope>NUCLEOTIDE SEQUENCE [LARGE SCALE GENOMIC DNA]</scope>
    <source>
        <strain evidence="2 3">ICMP 13684</strain>
    </source>
</reference>
<comment type="caution">
    <text evidence="2">The sequence shown here is derived from an EMBL/GenBank/DDBJ whole genome shotgun (WGS) entry which is preliminary data.</text>
</comment>
<dbReference type="EMBL" id="RBTE01000083">
    <property type="protein sequence ID" value="RMT34321.1"/>
    <property type="molecule type" value="Genomic_DNA"/>
</dbReference>
<accession>A0A3M5KFB6</accession>
<evidence type="ECO:0000313" key="3">
    <source>
        <dbReference type="Proteomes" id="UP000278180"/>
    </source>
</evidence>
<sequence length="80" mass="8635">MLESSVVRWSTTIGALALFLAGVASVIWGTSADVPDHVDALAGLLRMVFGFFVCVVATVLGGISLATWVKFLWDRHHQGY</sequence>
<evidence type="ECO:0000313" key="2">
    <source>
        <dbReference type="EMBL" id="RMT34321.1"/>
    </source>
</evidence>
<dbReference type="Proteomes" id="UP000278180">
    <property type="component" value="Unassembled WGS sequence"/>
</dbReference>